<organism evidence="10 11">
    <name type="scientific">Rhodococcus zopfii</name>
    <dbReference type="NCBI Taxonomy" id="43772"/>
    <lineage>
        <taxon>Bacteria</taxon>
        <taxon>Bacillati</taxon>
        <taxon>Actinomycetota</taxon>
        <taxon>Actinomycetes</taxon>
        <taxon>Mycobacteriales</taxon>
        <taxon>Nocardiaceae</taxon>
        <taxon>Rhodococcus</taxon>
    </lineage>
</organism>
<feature type="domain" description="Acyl-CoA dehydrogenase/oxidase N-terminal" evidence="8">
    <location>
        <begin position="72"/>
        <end position="157"/>
    </location>
</feature>
<keyword evidence="3 5" id="KW-0285">Flavoprotein</keyword>
<dbReference type="Pfam" id="PF00441">
    <property type="entry name" value="Acyl-CoA_dh_1"/>
    <property type="match status" value="1"/>
</dbReference>
<comment type="similarity">
    <text evidence="2 5">Belongs to the acyl-CoA dehydrogenase family.</text>
</comment>
<dbReference type="PANTHER" id="PTHR42803">
    <property type="entry name" value="ACYL-COA DEHYDROGENASE"/>
    <property type="match status" value="1"/>
</dbReference>
<dbReference type="Gene3D" id="1.20.140.10">
    <property type="entry name" value="Butyryl-CoA Dehydrogenase, subunit A, domain 3"/>
    <property type="match status" value="1"/>
</dbReference>
<dbReference type="InterPro" id="IPR009100">
    <property type="entry name" value="AcylCoA_DH/oxidase_NM_dom_sf"/>
</dbReference>
<dbReference type="Pfam" id="PF12806">
    <property type="entry name" value="Acyl-CoA_dh_C"/>
    <property type="match status" value="1"/>
</dbReference>
<gene>
    <name evidence="10" type="ORF">F8M49_17440</name>
</gene>
<dbReference type="SUPFAM" id="SSF56645">
    <property type="entry name" value="Acyl-CoA dehydrogenase NM domain-like"/>
    <property type="match status" value="1"/>
</dbReference>
<reference evidence="10 11" key="1">
    <citation type="submission" date="2019-10" db="EMBL/GenBank/DDBJ databases">
        <title>Draft Genome Assembly of Rhodococcus zopfii DSM44189.</title>
        <authorList>
            <person name="Sutton J.M."/>
            <person name="Akob D.M."/>
            <person name="Bushman T.J."/>
        </authorList>
    </citation>
    <scope>NUCLEOTIDE SEQUENCE [LARGE SCALE GENOMIC DNA]</scope>
    <source>
        <strain evidence="10 11">DSM 44189</strain>
    </source>
</reference>
<dbReference type="SUPFAM" id="SSF47203">
    <property type="entry name" value="Acyl-CoA dehydrogenase C-terminal domain-like"/>
    <property type="match status" value="1"/>
</dbReference>
<evidence type="ECO:0000313" key="10">
    <source>
        <dbReference type="EMBL" id="MDV2476657.1"/>
    </source>
</evidence>
<evidence type="ECO:0000259" key="8">
    <source>
        <dbReference type="Pfam" id="PF02771"/>
    </source>
</evidence>
<accession>A0ABU3WRM5</accession>
<dbReference type="InterPro" id="IPR025878">
    <property type="entry name" value="Acyl-CoA_dh-like_C_dom"/>
</dbReference>
<dbReference type="InterPro" id="IPR013786">
    <property type="entry name" value="AcylCoA_DH/ox_N"/>
</dbReference>
<dbReference type="InterPro" id="IPR052166">
    <property type="entry name" value="Diverse_Acyl-CoA_DH"/>
</dbReference>
<protein>
    <submittedName>
        <fullName evidence="10">Acyl-CoA dehydrogenase</fullName>
    </submittedName>
</protein>
<dbReference type="InterPro" id="IPR046373">
    <property type="entry name" value="Acyl-CoA_Oxase/DH_mid-dom_sf"/>
</dbReference>
<dbReference type="InterPro" id="IPR036250">
    <property type="entry name" value="AcylCo_DH-like_C"/>
</dbReference>
<evidence type="ECO:0000256" key="4">
    <source>
        <dbReference type="ARBA" id="ARBA00022827"/>
    </source>
</evidence>
<sequence>MPAPVLSRRDLDFLLYDWLDVVSLTDRPYFAEHSRETFDGILDLSADLATKHFATHNKKADANEPRIGEDGRVEIIPEVREALDQFAKAGLISASFDESLGGMQLPVSVLRAAMAWFQAANAGTSSYPFLTVGNANVIATHGTEEQVSTFVPSLLEGRFFGTMCLSEPQAGSSLADITTKAIPQDDGTYRLTGTKMWISGGDHELTENIVHLVLAKIPGGPAGVKGISLFIVPKFLVDADGTLGERNDVALVGLNHKMGNRGTTNTLLNFGDGSFTPDGREGAVGYLLGEANKGLSYMFLLMNEARIGVGFLATSLGYAGYLQSVEYARTRTQGRPLADKDPSSPQVPLVEHADVRRMLLAQKAYVEGALALGLYCSKLVDEERSAADADARDRAGLLLDVLTPIAKSWPSQWCLEANSLAIQVHGGYGYTREFDVEQFYRDNRLNQIHEGTHGIQGLDLLGRKVIMRGGAGLALLGETIAATVAQARAAGGDIAEYAQQLEAAVVRVGTTTATLWAGRDPELALANSSVYLEAVGHVVVAWIWLEQLLAAGDREGAFFDGKRAAAQFFYRFELPKTGPQFDLLDSLDRTTLDISPDAF</sequence>
<evidence type="ECO:0000259" key="7">
    <source>
        <dbReference type="Pfam" id="PF02770"/>
    </source>
</evidence>
<comment type="caution">
    <text evidence="10">The sequence shown here is derived from an EMBL/GenBank/DDBJ whole genome shotgun (WGS) entry which is preliminary data.</text>
</comment>
<dbReference type="Pfam" id="PF02770">
    <property type="entry name" value="Acyl-CoA_dh_M"/>
    <property type="match status" value="1"/>
</dbReference>
<keyword evidence="5" id="KW-0560">Oxidoreductase</keyword>
<dbReference type="InterPro" id="IPR006091">
    <property type="entry name" value="Acyl-CoA_Oxase/DH_mid-dom"/>
</dbReference>
<feature type="domain" description="Acyl-CoA dehydrogenase/oxidase C-terminal" evidence="6">
    <location>
        <begin position="292"/>
        <end position="458"/>
    </location>
</feature>
<dbReference type="Pfam" id="PF02771">
    <property type="entry name" value="Acyl-CoA_dh_N"/>
    <property type="match status" value="1"/>
</dbReference>
<evidence type="ECO:0000256" key="1">
    <source>
        <dbReference type="ARBA" id="ARBA00001974"/>
    </source>
</evidence>
<feature type="domain" description="Acyl-CoA oxidase/dehydrogenase middle" evidence="7">
    <location>
        <begin position="163"/>
        <end position="237"/>
    </location>
</feature>
<dbReference type="Gene3D" id="1.10.540.10">
    <property type="entry name" value="Acyl-CoA dehydrogenase/oxidase, N-terminal domain"/>
    <property type="match status" value="1"/>
</dbReference>
<dbReference type="PANTHER" id="PTHR42803:SF3">
    <property type="entry name" value="ACYL-COA DEHYDROGENASE-RELATED"/>
    <property type="match status" value="1"/>
</dbReference>
<name>A0ABU3WRM5_9NOCA</name>
<evidence type="ECO:0000256" key="2">
    <source>
        <dbReference type="ARBA" id="ARBA00009347"/>
    </source>
</evidence>
<dbReference type="Proteomes" id="UP001275440">
    <property type="component" value="Unassembled WGS sequence"/>
</dbReference>
<dbReference type="InterPro" id="IPR009075">
    <property type="entry name" value="AcylCo_DH/oxidase_C"/>
</dbReference>
<keyword evidence="11" id="KW-1185">Reference proteome</keyword>
<feature type="domain" description="Acetyl-CoA dehydrogenase-like C-terminal" evidence="9">
    <location>
        <begin position="478"/>
        <end position="594"/>
    </location>
</feature>
<proteinExistence type="inferred from homology"/>
<evidence type="ECO:0000256" key="3">
    <source>
        <dbReference type="ARBA" id="ARBA00022630"/>
    </source>
</evidence>
<comment type="cofactor">
    <cofactor evidence="1 5">
        <name>FAD</name>
        <dbReference type="ChEBI" id="CHEBI:57692"/>
    </cofactor>
</comment>
<evidence type="ECO:0000259" key="9">
    <source>
        <dbReference type="Pfam" id="PF12806"/>
    </source>
</evidence>
<dbReference type="Gene3D" id="2.40.110.10">
    <property type="entry name" value="Butyryl-CoA Dehydrogenase, subunit A, domain 2"/>
    <property type="match status" value="1"/>
</dbReference>
<evidence type="ECO:0000313" key="11">
    <source>
        <dbReference type="Proteomes" id="UP001275440"/>
    </source>
</evidence>
<evidence type="ECO:0000256" key="5">
    <source>
        <dbReference type="RuleBase" id="RU362125"/>
    </source>
</evidence>
<dbReference type="InterPro" id="IPR037069">
    <property type="entry name" value="AcylCoA_DH/ox_N_sf"/>
</dbReference>
<dbReference type="EMBL" id="WBMO01000001">
    <property type="protein sequence ID" value="MDV2476657.1"/>
    <property type="molecule type" value="Genomic_DNA"/>
</dbReference>
<evidence type="ECO:0000259" key="6">
    <source>
        <dbReference type="Pfam" id="PF00441"/>
    </source>
</evidence>
<keyword evidence="4 5" id="KW-0274">FAD</keyword>